<proteinExistence type="evidence at transcript level"/>
<feature type="compositionally biased region" description="Basic and acidic residues" evidence="1">
    <location>
        <begin position="1192"/>
        <end position="1208"/>
    </location>
</feature>
<feature type="compositionally biased region" description="Low complexity" evidence="1">
    <location>
        <begin position="355"/>
        <end position="367"/>
    </location>
</feature>
<reference evidence="2" key="1">
    <citation type="journal article" date="2014" name="PLoS Negl. Trop. Dis.">
        <title>An updated insight into the Sialotranscriptome of Triatoma infestans: developmental stage and geographic variations.</title>
        <authorList>
            <person name="Schwarz A."/>
            <person name="Medrano-Mercado N."/>
            <person name="Schaub G.A."/>
            <person name="Struchiner C.J."/>
            <person name="Bargues M.D."/>
            <person name="Levy M.Z."/>
            <person name="Ribeiro J.M."/>
        </authorList>
    </citation>
    <scope>NUCLEOTIDE SEQUENCE</scope>
    <source>
        <strain evidence="2">Chile</strain>
        <tissue evidence="2">Salivary glands</tissue>
    </source>
</reference>
<dbReference type="EMBL" id="GBBI01004600">
    <property type="protein sequence ID" value="JAC14112.1"/>
    <property type="molecule type" value="mRNA"/>
</dbReference>
<feature type="compositionally biased region" description="Low complexity" evidence="1">
    <location>
        <begin position="1083"/>
        <end position="1099"/>
    </location>
</feature>
<protein>
    <submittedName>
        <fullName evidence="2">Uncharacterized protein</fullName>
    </submittedName>
</protein>
<feature type="region of interest" description="Disordered" evidence="1">
    <location>
        <begin position="835"/>
        <end position="856"/>
    </location>
</feature>
<feature type="compositionally biased region" description="Polar residues" evidence="1">
    <location>
        <begin position="327"/>
        <end position="342"/>
    </location>
</feature>
<feature type="compositionally biased region" description="Pro residues" evidence="1">
    <location>
        <begin position="719"/>
        <end position="735"/>
    </location>
</feature>
<feature type="compositionally biased region" description="Polar residues" evidence="1">
    <location>
        <begin position="736"/>
        <end position="756"/>
    </location>
</feature>
<feature type="compositionally biased region" description="Polar residues" evidence="1">
    <location>
        <begin position="230"/>
        <end position="239"/>
    </location>
</feature>
<feature type="region of interest" description="Disordered" evidence="1">
    <location>
        <begin position="698"/>
        <end position="761"/>
    </location>
</feature>
<feature type="compositionally biased region" description="Pro residues" evidence="1">
    <location>
        <begin position="842"/>
        <end position="855"/>
    </location>
</feature>
<feature type="compositionally biased region" description="Basic and acidic residues" evidence="1">
    <location>
        <begin position="308"/>
        <end position="326"/>
    </location>
</feature>
<feature type="compositionally biased region" description="Low complexity" evidence="1">
    <location>
        <begin position="210"/>
        <end position="220"/>
    </location>
</feature>
<feature type="compositionally biased region" description="Low complexity" evidence="1">
    <location>
        <begin position="1106"/>
        <end position="1121"/>
    </location>
</feature>
<feature type="compositionally biased region" description="Low complexity" evidence="1">
    <location>
        <begin position="378"/>
        <end position="387"/>
    </location>
</feature>
<feature type="region of interest" description="Disordered" evidence="1">
    <location>
        <begin position="59"/>
        <end position="81"/>
    </location>
</feature>
<feature type="region of interest" description="Disordered" evidence="1">
    <location>
        <begin position="112"/>
        <end position="134"/>
    </location>
</feature>
<feature type="compositionally biased region" description="Low complexity" evidence="1">
    <location>
        <begin position="1055"/>
        <end position="1075"/>
    </location>
</feature>
<sequence>DIAFTEWTEKLDAGSNHWLPAYGYQQPSQLHEALFQQEYLTSDGLNQHAYLETIVEETSDDLRSDSEYSDEGGWRDTDSETDSVIHVPNNIGICTAAIAEWGGSERDLAVPKKRRRRQFNNDPGVHDDEDETDDYLLPPLTSRSSSLLQFETLEKQCDTVFRASASSEQFVHSPSLASSFSFDSLETSKWRFSGSPDSLNEEVASSISSSCSSSSELSSSVEEDEEHFTRSYSSRSGGNESFRSSLRSHRSFDSLIMCQEKQDNLLLSAELSQSLNNTAILVEDETEPINPPRGLYKTVECLTDTGYNKESEHKPELPEQSEKCVENKNTTETSKGQRSAENLSEDSGFGEHIPRGGSLRRVSSSGVFTIAENEDDSSNSSYGSDNGMNTGNEVKIHVGGNGSGGGCDDGDERRGELVNVVDGADERVDGGAVRRGWSDAGPNYSGWQSAPDLLKLQPEQTQSECNQRQLNNAIIPHKTRLDSNSLIGDNQPITSTTSLLTFTIRDDDEFLIVPENKSFISVNSGVNKMASRHPVVSTPNLYTEDFQIGENEYELKFPETSRTLTRAHSFKECSRRDGNLRKCKSRGSNIQITTSFINLTKQYNASNVQITTSFINLTSPPAEPTELDFERFIGSGGIVGGESKVHFCPIVSEVIWKDHVDEEREAEEEEEISGEVNLDTKREYSIVALEDKKEGVLDGRTVASGGEVKKGRGGDRAALPPPPAPPVTHKPPIATPPSSRASNSTTNMERGTTSPQHKQKTGIGGFFQRFSLRRLSSRDKKRKNLKKEALAAAKQQHPEPIVVNNIEELQMIIPLHPPPDEQELEAAKLLSTVVQQSVQQHQPPPTPPPLPPPSPKRTVVVGITGSVERRLGGGGTSTGDCEQPYPVVSTVQQTSITTVDNECGGGTTTTTSVVMSGGGRAGEGQKATIAPVGLLETDLDSTDTAACSKKARSLLNLGDGRTQLVPCTQQDHQPVDHRAKSMEFLLDKENKFAAKPPENELQKVGERVMSEHELRVQRSLQRLHVPDWYKNSQVPVQGFLLKRHSEGGGGGGSGVPTSGWQGLSSKTTSLSSLGSNQAATPRSPSGPGVVLSPSPTPSGHTFSRWSTSRLNSNPTSTSTSPCGSARSSFNYRQPYLGWRSQERLSNPRTPAERLAQGLLPTQKQQNVPNLSEVHSSIKEVTSAIVHYVSGTRGDDRLSPATLARHDNPSSRSGSPRGSTGRLCWLESSFVGNRPLDVPETPVSLTATPEHQGRGSQLYLNLTTTHTPDIATVNGKSALLNFVPSPLFL</sequence>
<evidence type="ECO:0000313" key="2">
    <source>
        <dbReference type="EMBL" id="JAC14112.1"/>
    </source>
</evidence>
<feature type="compositionally biased region" description="Basic and acidic residues" evidence="1">
    <location>
        <begin position="60"/>
        <end position="78"/>
    </location>
</feature>
<organism evidence="2">
    <name type="scientific">Triatoma infestans</name>
    <name type="common">Assassin bug</name>
    <dbReference type="NCBI Taxonomy" id="30076"/>
    <lineage>
        <taxon>Eukaryota</taxon>
        <taxon>Metazoa</taxon>
        <taxon>Ecdysozoa</taxon>
        <taxon>Arthropoda</taxon>
        <taxon>Hexapoda</taxon>
        <taxon>Insecta</taxon>
        <taxon>Pterygota</taxon>
        <taxon>Neoptera</taxon>
        <taxon>Paraneoptera</taxon>
        <taxon>Hemiptera</taxon>
        <taxon>Heteroptera</taxon>
        <taxon>Panheteroptera</taxon>
        <taxon>Cimicomorpha</taxon>
        <taxon>Reduviidae</taxon>
        <taxon>Triatominae</taxon>
        <taxon>Triatoma</taxon>
    </lineage>
</organism>
<name>A0A023EYE1_TRIIF</name>
<evidence type="ECO:0000256" key="1">
    <source>
        <dbReference type="SAM" id="MobiDB-lite"/>
    </source>
</evidence>
<accession>A0A023EYE1</accession>
<feature type="region of interest" description="Disordered" evidence="1">
    <location>
        <begin position="1191"/>
        <end position="1219"/>
    </location>
</feature>
<feature type="region of interest" description="Disordered" evidence="1">
    <location>
        <begin position="210"/>
        <end position="243"/>
    </location>
</feature>
<feature type="region of interest" description="Disordered" evidence="1">
    <location>
        <begin position="308"/>
        <end position="413"/>
    </location>
</feature>
<feature type="region of interest" description="Disordered" evidence="1">
    <location>
        <begin position="1042"/>
        <end position="1126"/>
    </location>
</feature>
<feature type="non-terminal residue" evidence="2">
    <location>
        <position position="1"/>
    </location>
</feature>
<feature type="compositionally biased region" description="Low complexity" evidence="1">
    <location>
        <begin position="1209"/>
        <end position="1218"/>
    </location>
</feature>